<gene>
    <name evidence="2" type="ORF">G6F64_001026</name>
</gene>
<organism evidence="2 3">
    <name type="scientific">Rhizopus oryzae</name>
    <name type="common">Mucormycosis agent</name>
    <name type="synonym">Rhizopus arrhizus var. delemar</name>
    <dbReference type="NCBI Taxonomy" id="64495"/>
    <lineage>
        <taxon>Eukaryota</taxon>
        <taxon>Fungi</taxon>
        <taxon>Fungi incertae sedis</taxon>
        <taxon>Mucoromycota</taxon>
        <taxon>Mucoromycotina</taxon>
        <taxon>Mucoromycetes</taxon>
        <taxon>Mucorales</taxon>
        <taxon>Mucorineae</taxon>
        <taxon>Rhizopodaceae</taxon>
        <taxon>Rhizopus</taxon>
    </lineage>
</organism>
<protein>
    <submittedName>
        <fullName evidence="2">Uncharacterized protein</fullName>
    </submittedName>
</protein>
<accession>A0A9P7BWQ8</accession>
<proteinExistence type="predicted"/>
<evidence type="ECO:0000313" key="2">
    <source>
        <dbReference type="EMBL" id="KAG1314980.1"/>
    </source>
</evidence>
<comment type="caution">
    <text evidence="2">The sequence shown here is derived from an EMBL/GenBank/DDBJ whole genome shotgun (WGS) entry which is preliminary data.</text>
</comment>
<dbReference type="EMBL" id="JAANQT010000073">
    <property type="protein sequence ID" value="KAG1314980.1"/>
    <property type="molecule type" value="Genomic_DNA"/>
</dbReference>
<evidence type="ECO:0000256" key="1">
    <source>
        <dbReference type="SAM" id="MobiDB-lite"/>
    </source>
</evidence>
<reference evidence="2" key="1">
    <citation type="journal article" date="2020" name="Microb. Genom.">
        <title>Genetic diversity of clinical and environmental Mucorales isolates obtained from an investigation of mucormycosis cases among solid organ transplant recipients.</title>
        <authorList>
            <person name="Nguyen M.H."/>
            <person name="Kaul D."/>
            <person name="Muto C."/>
            <person name="Cheng S.J."/>
            <person name="Richter R.A."/>
            <person name="Bruno V.M."/>
            <person name="Liu G."/>
            <person name="Beyhan S."/>
            <person name="Sundermann A.J."/>
            <person name="Mounaud S."/>
            <person name="Pasculle A.W."/>
            <person name="Nierman W.C."/>
            <person name="Driscoll E."/>
            <person name="Cumbie R."/>
            <person name="Clancy C.J."/>
            <person name="Dupont C.L."/>
        </authorList>
    </citation>
    <scope>NUCLEOTIDE SEQUENCE</scope>
    <source>
        <strain evidence="2">GL11</strain>
    </source>
</reference>
<sequence length="425" mass="49391">MNNFNSKKKSLEFFKQTPIHDWSFLGYDSYSKANNDRLAHMKEEGKQKVLELVSSRVLLLPFEKTGIFILQYNFHSSRKTEPKETTHLQGKPSSTTMVQWEPKESSQVVHSAYKVEKEQQQILQKAALKRKGTWNDEREDEGEEEDEDEFNSTANIPDDIQSFLGYTTKLENDLSSMHVIDLSDTTSVNLLQQTLNQDTYNEIKNACAIKTLSLTKECNDLRLLMNYDEFPDNSHFDPYLHNDYDFIHGIVFHFLKLCESPMNPLGQKLGERTAATWSTFPIINSLFLQYQDLIEFKWIEVLHDDLESSKIDGLALKRKSNSMIILIELAGGCHTNTEKKLESDCTKIYKNAIKTLKKDNKKKVYTVVYHENTIIFETLTKYNQYYVRERHLKLTMPQNPRDLKSFATLLPTLLSWRQAAVDLAE</sequence>
<feature type="region of interest" description="Disordered" evidence="1">
    <location>
        <begin position="127"/>
        <end position="154"/>
    </location>
</feature>
<dbReference type="Proteomes" id="UP000716291">
    <property type="component" value="Unassembled WGS sequence"/>
</dbReference>
<dbReference type="OrthoDB" id="2223907at2759"/>
<evidence type="ECO:0000313" key="3">
    <source>
        <dbReference type="Proteomes" id="UP000716291"/>
    </source>
</evidence>
<feature type="compositionally biased region" description="Acidic residues" evidence="1">
    <location>
        <begin position="137"/>
        <end position="150"/>
    </location>
</feature>
<dbReference type="AlphaFoldDB" id="A0A9P7BWQ8"/>
<name>A0A9P7BWQ8_RHIOR</name>
<keyword evidence="3" id="KW-1185">Reference proteome</keyword>